<dbReference type="KEGG" id="swf:E3E12_04280"/>
<evidence type="ECO:0000256" key="2">
    <source>
        <dbReference type="ARBA" id="ARBA00022801"/>
    </source>
</evidence>
<dbReference type="Proteomes" id="UP000318709">
    <property type="component" value="Chromosome"/>
</dbReference>
<accession>A0A4Y6UAD7</accession>
<dbReference type="InterPro" id="IPR029001">
    <property type="entry name" value="ITPase-like_fam"/>
</dbReference>
<comment type="cofactor">
    <cofactor evidence="1 4">
        <name>a divalent metal cation</name>
        <dbReference type="ChEBI" id="CHEBI:60240"/>
    </cofactor>
</comment>
<dbReference type="PANTHER" id="PTHR43213:SF5">
    <property type="entry name" value="BIFUNCTIONAL DTTP_UTP PYROPHOSPHATASE_METHYLTRANSFERASE PROTEIN-RELATED"/>
    <property type="match status" value="1"/>
</dbReference>
<name>A0A4Y6UAD7_9PROT</name>
<reference evidence="5 6" key="1">
    <citation type="submission" date="2019-03" db="EMBL/GenBank/DDBJ databases">
        <title>The complete genome sequence of Swingsia_sp. F3b2 LMG30590(T).</title>
        <authorList>
            <person name="Chua K.-O."/>
            <person name="Chan K.-G."/>
            <person name="See-Too W.-S."/>
        </authorList>
    </citation>
    <scope>NUCLEOTIDE SEQUENCE [LARGE SCALE GENOMIC DNA]</scope>
    <source>
        <strain evidence="5 6">F3b2</strain>
    </source>
</reference>
<dbReference type="NCBIfam" id="TIGR00172">
    <property type="entry name" value="maf"/>
    <property type="match status" value="1"/>
</dbReference>
<dbReference type="GO" id="GO:0009117">
    <property type="term" value="P:nucleotide metabolic process"/>
    <property type="evidence" value="ECO:0007669"/>
    <property type="project" value="UniProtKB-KW"/>
</dbReference>
<dbReference type="EMBL" id="CP038231">
    <property type="protein sequence ID" value="QDH14372.1"/>
    <property type="molecule type" value="Genomic_DNA"/>
</dbReference>
<dbReference type="CDD" id="cd00555">
    <property type="entry name" value="Maf"/>
    <property type="match status" value="1"/>
</dbReference>
<keyword evidence="4" id="KW-0963">Cytoplasm</keyword>
<comment type="subcellular location">
    <subcellularLocation>
        <location evidence="4">Cytoplasm</location>
    </subcellularLocation>
</comment>
<protein>
    <recommendedName>
        <fullName evidence="4">dTTP/UTP pyrophosphatase</fullName>
        <shortName evidence="4">dTTPase/UTPase</shortName>
        <ecNumber evidence="4">3.6.1.9</ecNumber>
    </recommendedName>
    <alternativeName>
        <fullName evidence="4">Nucleoside triphosphate pyrophosphatase</fullName>
    </alternativeName>
    <alternativeName>
        <fullName evidence="4">Nucleotide pyrophosphatase</fullName>
        <shortName evidence="4">Nucleotide PPase</shortName>
    </alternativeName>
</protein>
<dbReference type="SUPFAM" id="SSF52972">
    <property type="entry name" value="ITPase-like"/>
    <property type="match status" value="1"/>
</dbReference>
<dbReference type="AlphaFoldDB" id="A0A4Y6UAD7"/>
<dbReference type="Pfam" id="PF02545">
    <property type="entry name" value="Maf"/>
    <property type="match status" value="1"/>
</dbReference>
<feature type="active site" description="Proton acceptor" evidence="4">
    <location>
        <position position="77"/>
    </location>
</feature>
<comment type="catalytic activity">
    <reaction evidence="4">
        <text>dTTP + H2O = dTMP + diphosphate + H(+)</text>
        <dbReference type="Rhea" id="RHEA:28534"/>
        <dbReference type="ChEBI" id="CHEBI:15377"/>
        <dbReference type="ChEBI" id="CHEBI:15378"/>
        <dbReference type="ChEBI" id="CHEBI:33019"/>
        <dbReference type="ChEBI" id="CHEBI:37568"/>
        <dbReference type="ChEBI" id="CHEBI:63528"/>
        <dbReference type="EC" id="3.6.1.9"/>
    </reaction>
</comment>
<feature type="site" description="Important for substrate specificity" evidence="4">
    <location>
        <position position="78"/>
    </location>
</feature>
<dbReference type="HAMAP" id="MF_00528">
    <property type="entry name" value="Maf"/>
    <property type="match status" value="1"/>
</dbReference>
<organism evidence="5 6">
    <name type="scientific">Formicincola oecophyllae</name>
    <dbReference type="NCBI Taxonomy" id="2558361"/>
    <lineage>
        <taxon>Bacteria</taxon>
        <taxon>Pseudomonadati</taxon>
        <taxon>Pseudomonadota</taxon>
        <taxon>Alphaproteobacteria</taxon>
        <taxon>Acetobacterales</taxon>
        <taxon>Acetobacteraceae</taxon>
        <taxon>Formicincola</taxon>
    </lineage>
</organism>
<comment type="function">
    <text evidence="4">Nucleoside triphosphate pyrophosphatase that hydrolyzes dTTP and UTP. May have a dual role in cell division arrest and in preventing the incorporation of modified nucleotides into cellular nucleic acids.</text>
</comment>
<keyword evidence="3 4" id="KW-0546">Nucleotide metabolism</keyword>
<feature type="site" description="Important for substrate specificity" evidence="4">
    <location>
        <position position="164"/>
    </location>
</feature>
<gene>
    <name evidence="5" type="primary">maf</name>
    <name evidence="5" type="ORF">E3E12_04280</name>
</gene>
<comment type="similarity">
    <text evidence="4">Belongs to the Maf family. YhdE subfamily.</text>
</comment>
<proteinExistence type="inferred from homology"/>
<dbReference type="GO" id="GO:0005737">
    <property type="term" value="C:cytoplasm"/>
    <property type="evidence" value="ECO:0007669"/>
    <property type="project" value="UniProtKB-SubCell"/>
</dbReference>
<dbReference type="PIRSF" id="PIRSF006305">
    <property type="entry name" value="Maf"/>
    <property type="match status" value="1"/>
</dbReference>
<evidence type="ECO:0000256" key="1">
    <source>
        <dbReference type="ARBA" id="ARBA00001968"/>
    </source>
</evidence>
<comment type="catalytic activity">
    <reaction evidence="4">
        <text>UTP + H2O = UMP + diphosphate + H(+)</text>
        <dbReference type="Rhea" id="RHEA:29395"/>
        <dbReference type="ChEBI" id="CHEBI:15377"/>
        <dbReference type="ChEBI" id="CHEBI:15378"/>
        <dbReference type="ChEBI" id="CHEBI:33019"/>
        <dbReference type="ChEBI" id="CHEBI:46398"/>
        <dbReference type="ChEBI" id="CHEBI:57865"/>
        <dbReference type="EC" id="3.6.1.9"/>
    </reaction>
</comment>
<feature type="site" description="Important for substrate specificity" evidence="4">
    <location>
        <position position="13"/>
    </location>
</feature>
<evidence type="ECO:0000313" key="5">
    <source>
        <dbReference type="EMBL" id="QDH14372.1"/>
    </source>
</evidence>
<dbReference type="GO" id="GO:0036218">
    <property type="term" value="F:dTTP diphosphatase activity"/>
    <property type="evidence" value="ECO:0007669"/>
    <property type="project" value="RHEA"/>
</dbReference>
<keyword evidence="6" id="KW-1185">Reference proteome</keyword>
<comment type="caution">
    <text evidence="4">Lacks conserved residue(s) required for the propagation of feature annotation.</text>
</comment>
<dbReference type="OrthoDB" id="9807767at2"/>
<dbReference type="PANTHER" id="PTHR43213">
    <property type="entry name" value="BIFUNCTIONAL DTTP/UTP PYROPHOSPHATASE/METHYLTRANSFERASE PROTEIN-RELATED"/>
    <property type="match status" value="1"/>
</dbReference>
<dbReference type="Gene3D" id="3.90.950.10">
    <property type="match status" value="1"/>
</dbReference>
<dbReference type="EC" id="3.6.1.9" evidence="4"/>
<dbReference type="InterPro" id="IPR003697">
    <property type="entry name" value="Maf-like"/>
</dbReference>
<keyword evidence="2 4" id="KW-0378">Hydrolase</keyword>
<evidence type="ECO:0000256" key="3">
    <source>
        <dbReference type="ARBA" id="ARBA00023080"/>
    </source>
</evidence>
<sequence length="209" mass="22197">MRPQLVLASASPRRLALLRQIGLVPDHVQPANVDERPLPGELPRNLATRLATSKALASAGQFAQAHPDVPAAILGSDTVVACGRRILGKAADEEEARQSLELLSGRRHKVITAVHLKPVNWPGAKASTRTVATHVTFARFSKQQLEALLKQGDWRDKAGAYALQGAAAAFIKDVGGSPSGVIGLPLFETAQLLRGLPFGHLPGSPPSWL</sequence>
<dbReference type="GO" id="GO:0036221">
    <property type="term" value="F:UTP diphosphatase activity"/>
    <property type="evidence" value="ECO:0007669"/>
    <property type="project" value="RHEA"/>
</dbReference>
<evidence type="ECO:0000256" key="4">
    <source>
        <dbReference type="HAMAP-Rule" id="MF_00528"/>
    </source>
</evidence>
<evidence type="ECO:0000313" key="6">
    <source>
        <dbReference type="Proteomes" id="UP000318709"/>
    </source>
</evidence>